<sequence>MSELLKLCKQCLSIVETSTYKDKEINLLIKMAMSDLKRQGIDIKSNDSLIQGTIAMFVKANFGMVDIKEKELAQKTYNLLCNNLSLSSEYKEVEG</sequence>
<organism evidence="1">
    <name type="scientific">Myoviridae sp. ctXho31</name>
    <dbReference type="NCBI Taxonomy" id="2825122"/>
    <lineage>
        <taxon>Viruses</taxon>
        <taxon>Duplodnaviria</taxon>
        <taxon>Heunggongvirae</taxon>
        <taxon>Uroviricota</taxon>
        <taxon>Caudoviricetes</taxon>
    </lineage>
</organism>
<proteinExistence type="predicted"/>
<reference evidence="1" key="1">
    <citation type="journal article" date="2021" name="Proc. Natl. Acad. Sci. U.S.A.">
        <title>A Catalog of Tens of Thousands of Viruses from Human Metagenomes Reveals Hidden Associations with Chronic Diseases.</title>
        <authorList>
            <person name="Tisza M.J."/>
            <person name="Buck C.B."/>
        </authorList>
    </citation>
    <scope>NUCLEOTIDE SEQUENCE</scope>
    <source>
        <strain evidence="1">CtXho31</strain>
    </source>
</reference>
<evidence type="ECO:0000313" key="1">
    <source>
        <dbReference type="EMBL" id="DAF86656.1"/>
    </source>
</evidence>
<dbReference type="EMBL" id="BK015950">
    <property type="protein sequence ID" value="DAF86656.1"/>
    <property type="molecule type" value="Genomic_DNA"/>
</dbReference>
<dbReference type="Pfam" id="PF24829">
    <property type="entry name" value="Phage_connect_2"/>
    <property type="match status" value="1"/>
</dbReference>
<name>A0A8S5TWU5_9CAUD</name>
<protein>
    <submittedName>
        <fullName evidence="1">Uncharacterized protein</fullName>
    </submittedName>
</protein>
<dbReference type="InterPro" id="IPR056951">
    <property type="entry name" value="Phage_connect_2"/>
</dbReference>
<accession>A0A8S5TWU5</accession>